<organism evidence="14">
    <name type="scientific">Nematostella vectensis</name>
    <name type="common">Starlet sea anemone</name>
    <dbReference type="NCBI Taxonomy" id="45351"/>
    <lineage>
        <taxon>Eukaryota</taxon>
        <taxon>Metazoa</taxon>
        <taxon>Cnidaria</taxon>
        <taxon>Anthozoa</taxon>
        <taxon>Hexacorallia</taxon>
        <taxon>Actiniaria</taxon>
        <taxon>Edwardsiidae</taxon>
        <taxon>Nematostella</taxon>
    </lineage>
</organism>
<dbReference type="InterPro" id="IPR026610">
    <property type="entry name" value="Hen1"/>
</dbReference>
<dbReference type="GO" id="GO:0046872">
    <property type="term" value="F:metal ion binding"/>
    <property type="evidence" value="ECO:0007669"/>
    <property type="project" value="UniProtKB-KW"/>
</dbReference>
<reference evidence="14" key="1">
    <citation type="journal article" date="2013" name="Mol. Biol. Evol.">
        <title>The Evolution of MicroRNA Pathway Protein Components in Cnidaria.</title>
        <authorList>
            <person name="Moran Y."/>
            <person name="Praher D."/>
            <person name="Fredman D."/>
            <person name="Technau U."/>
        </authorList>
    </citation>
    <scope>NUCLEOTIDE SEQUENCE</scope>
</reference>
<evidence type="ECO:0000313" key="14">
    <source>
        <dbReference type="EMBL" id="AGW15602.1"/>
    </source>
</evidence>
<proteinExistence type="evidence at transcript level"/>
<dbReference type="GO" id="GO:0001510">
    <property type="term" value="P:RNA methylation"/>
    <property type="evidence" value="ECO:0007669"/>
    <property type="project" value="InterPro"/>
</dbReference>
<dbReference type="GO" id="GO:0003723">
    <property type="term" value="F:RNA binding"/>
    <property type="evidence" value="ECO:0007669"/>
    <property type="project" value="UniProtKB-KW"/>
</dbReference>
<dbReference type="PANTHER" id="PTHR21404:SF3">
    <property type="entry name" value="SMALL RNA 2'-O-METHYLTRANSFERASE"/>
    <property type="match status" value="1"/>
</dbReference>
<keyword evidence="7" id="KW-0479">Metal-binding</keyword>
<evidence type="ECO:0000256" key="11">
    <source>
        <dbReference type="ARBA" id="ARBA00035025"/>
    </source>
</evidence>
<dbReference type="AlphaFoldDB" id="U3MHT1"/>
<dbReference type="HOGENOM" id="CLU_044646_2_0_1"/>
<dbReference type="EC" id="2.1.1.386" evidence="11"/>
<feature type="compositionally biased region" description="Basic and acidic residues" evidence="13">
    <location>
        <begin position="1"/>
        <end position="12"/>
    </location>
</feature>
<dbReference type="FunFam" id="3.40.50.150:FF:000124">
    <property type="entry name" value="HEN methyltransferase 1"/>
    <property type="match status" value="1"/>
</dbReference>
<evidence type="ECO:0000256" key="12">
    <source>
        <dbReference type="ARBA" id="ARBA00048418"/>
    </source>
</evidence>
<keyword evidence="8" id="KW-0460">Magnesium</keyword>
<keyword evidence="5 14" id="KW-0808">Transferase</keyword>
<comment type="similarity">
    <text evidence="2">Belongs to the methyltransferase superfamily. HEN1 family.</text>
</comment>
<keyword evidence="9" id="KW-0694">RNA-binding</keyword>
<evidence type="ECO:0000256" key="1">
    <source>
        <dbReference type="ARBA" id="ARBA00001946"/>
    </source>
</evidence>
<sequence length="515" mass="58036">MKTQRDHEDSTSREQLGPKFDPPVYRQRYHRVIEVVKEHKAKRVLDFGCAEAKMLRSLINSTTNIEELVGVDIDRDLLEDSIFRIRPLTTDYLTPRPHPLAVSLYQGSISKADDRFCDFDVVACIEIVEHLVPEHLEAMPAVLLGQLSPLVAIVTTPNADFNVLFPDLVGFRHWDHKFEWTRAEFKDWATSQADKFGYSVTFEGIGSGPSGTEHLGCCSQMALFIKQNTAPAGRQTGFGEPYNLIARVEHPYRKCTLTEEEKILIELDRTLWFLSQPSAYEDDEISDSEDLGDDKAKCFSLERLLGLPSISRLCGTVDKLRSVVKTSKHELTEDGNFVRYTCPSSTWSSDSENSENWEDNDGDNDDAIVSKHCCDDPISSEPSNYEEDWDNDLTFQNTDESSGKYRTGTGCGSTQQYCYDVKLQGCTNGVSQSNDNWTSDVNAGKYWNGNELEWNVVDCDNVEQSFSDAEEDSPRVNSWHEGAMDDEGSYGCGSDDQEDDSLIWIETADDLTGIQ</sequence>
<evidence type="ECO:0000256" key="4">
    <source>
        <dbReference type="ARBA" id="ARBA00022603"/>
    </source>
</evidence>
<dbReference type="PANTHER" id="PTHR21404">
    <property type="entry name" value="HEN1"/>
    <property type="match status" value="1"/>
</dbReference>
<evidence type="ECO:0000256" key="7">
    <source>
        <dbReference type="ARBA" id="ARBA00022723"/>
    </source>
</evidence>
<evidence type="ECO:0000256" key="10">
    <source>
        <dbReference type="ARBA" id="ARBA00023158"/>
    </source>
</evidence>
<dbReference type="SMR" id="U3MHT1"/>
<evidence type="ECO:0000256" key="2">
    <source>
        <dbReference type="ARBA" id="ARBA00009026"/>
    </source>
</evidence>
<dbReference type="InterPro" id="IPR029063">
    <property type="entry name" value="SAM-dependent_MTases_sf"/>
</dbReference>
<comment type="catalytic activity">
    <reaction evidence="12">
        <text>small RNA 3'-end nucleotide + S-adenosyl-L-methionine = small RNA 3'-end 2'-O-methylnucleotide + S-adenosyl-L-homocysteine + H(+)</text>
        <dbReference type="Rhea" id="RHEA:37887"/>
        <dbReference type="Rhea" id="RHEA-COMP:10415"/>
        <dbReference type="Rhea" id="RHEA-COMP:10416"/>
        <dbReference type="ChEBI" id="CHEBI:15378"/>
        <dbReference type="ChEBI" id="CHEBI:57856"/>
        <dbReference type="ChEBI" id="CHEBI:59789"/>
        <dbReference type="ChEBI" id="CHEBI:74896"/>
        <dbReference type="ChEBI" id="CHEBI:74898"/>
        <dbReference type="EC" id="2.1.1.386"/>
    </reaction>
</comment>
<keyword evidence="6" id="KW-0949">S-adenosyl-L-methionine</keyword>
<evidence type="ECO:0000256" key="13">
    <source>
        <dbReference type="SAM" id="MobiDB-lite"/>
    </source>
</evidence>
<dbReference type="SUPFAM" id="SSF53335">
    <property type="entry name" value="S-adenosyl-L-methionine-dependent methyltransferases"/>
    <property type="match status" value="1"/>
</dbReference>
<feature type="region of interest" description="Disordered" evidence="13">
    <location>
        <begin position="467"/>
        <end position="501"/>
    </location>
</feature>
<dbReference type="EMBL" id="KF192069">
    <property type="protein sequence ID" value="AGW15602.1"/>
    <property type="molecule type" value="mRNA"/>
</dbReference>
<evidence type="ECO:0000256" key="6">
    <source>
        <dbReference type="ARBA" id="ARBA00022691"/>
    </source>
</evidence>
<keyword evidence="10" id="KW-0943">RNA-mediated gene silencing</keyword>
<accession>U3MHT1</accession>
<evidence type="ECO:0000256" key="3">
    <source>
        <dbReference type="ARBA" id="ARBA00021330"/>
    </source>
</evidence>
<dbReference type="GO" id="GO:0090486">
    <property type="term" value="F:small RNA 2'-O-methyltransferase activity"/>
    <property type="evidence" value="ECO:0007669"/>
    <property type="project" value="UniProtKB-EC"/>
</dbReference>
<keyword evidence="4 14" id="KW-0489">Methyltransferase</keyword>
<feature type="region of interest" description="Disordered" evidence="13">
    <location>
        <begin position="378"/>
        <end position="406"/>
    </location>
</feature>
<evidence type="ECO:0000256" key="9">
    <source>
        <dbReference type="ARBA" id="ARBA00022884"/>
    </source>
</evidence>
<evidence type="ECO:0000256" key="5">
    <source>
        <dbReference type="ARBA" id="ARBA00022679"/>
    </source>
</evidence>
<name>U3MHT1_NEMVE</name>
<evidence type="ECO:0000256" key="8">
    <source>
        <dbReference type="ARBA" id="ARBA00022842"/>
    </source>
</evidence>
<dbReference type="Gene3D" id="3.40.50.150">
    <property type="entry name" value="Vaccinia Virus protein VP39"/>
    <property type="match status" value="1"/>
</dbReference>
<feature type="region of interest" description="Disordered" evidence="13">
    <location>
        <begin position="1"/>
        <end position="22"/>
    </location>
</feature>
<comment type="cofactor">
    <cofactor evidence="1">
        <name>Mg(2+)</name>
        <dbReference type="ChEBI" id="CHEBI:18420"/>
    </cofactor>
</comment>
<dbReference type="GO" id="GO:0031047">
    <property type="term" value="P:regulatory ncRNA-mediated gene silencing"/>
    <property type="evidence" value="ECO:0007669"/>
    <property type="project" value="UniProtKB-KW"/>
</dbReference>
<protein>
    <recommendedName>
        <fullName evidence="3">Small RNA 2'-O-methyltransferase</fullName>
        <ecNumber evidence="11">2.1.1.386</ecNumber>
    </recommendedName>
</protein>